<protein>
    <submittedName>
        <fullName evidence="2">Uncharacterized protein</fullName>
    </submittedName>
</protein>
<evidence type="ECO:0000256" key="1">
    <source>
        <dbReference type="SAM" id="Phobius"/>
    </source>
</evidence>
<reference evidence="2" key="1">
    <citation type="submission" date="2020-08" db="EMBL/GenBank/DDBJ databases">
        <title>Genome public.</title>
        <authorList>
            <person name="Liu C."/>
            <person name="Sun Q."/>
        </authorList>
    </citation>
    <scope>NUCLEOTIDE SEQUENCE</scope>
    <source>
        <strain evidence="2">BX1005</strain>
    </source>
</reference>
<organism evidence="2 3">
    <name type="scientific">Roseburia zhanii</name>
    <dbReference type="NCBI Taxonomy" id="2763064"/>
    <lineage>
        <taxon>Bacteria</taxon>
        <taxon>Bacillati</taxon>
        <taxon>Bacillota</taxon>
        <taxon>Clostridia</taxon>
        <taxon>Lachnospirales</taxon>
        <taxon>Lachnospiraceae</taxon>
        <taxon>Roseburia</taxon>
    </lineage>
</organism>
<dbReference type="Proteomes" id="UP000606720">
    <property type="component" value="Unassembled WGS sequence"/>
</dbReference>
<sequence length="91" mass="10312">MDMNGDNMNLFKKQIILYVLLYGGIICTAIGVAGEPDMPLQAILIIAGVLFFIAAAIYLFWKYRCPWCHCTYPWGLSMSTEYCPYCGDKIE</sequence>
<dbReference type="AlphaFoldDB" id="A0A923RRZ9"/>
<gene>
    <name evidence="2" type="ORF">H8S17_02725</name>
</gene>
<evidence type="ECO:0000313" key="3">
    <source>
        <dbReference type="Proteomes" id="UP000606720"/>
    </source>
</evidence>
<keyword evidence="1" id="KW-0812">Transmembrane</keyword>
<dbReference type="EMBL" id="JACOPH010000001">
    <property type="protein sequence ID" value="MBC5713136.1"/>
    <property type="molecule type" value="Genomic_DNA"/>
</dbReference>
<dbReference type="RefSeq" id="WP_186866118.1">
    <property type="nucleotide sequence ID" value="NZ_JACOPH010000001.1"/>
</dbReference>
<keyword evidence="3" id="KW-1185">Reference proteome</keyword>
<feature type="transmembrane region" description="Helical" evidence="1">
    <location>
        <begin position="40"/>
        <end position="61"/>
    </location>
</feature>
<proteinExistence type="predicted"/>
<evidence type="ECO:0000313" key="2">
    <source>
        <dbReference type="EMBL" id="MBC5713136.1"/>
    </source>
</evidence>
<keyword evidence="1" id="KW-0472">Membrane</keyword>
<comment type="caution">
    <text evidence="2">The sequence shown here is derived from an EMBL/GenBank/DDBJ whole genome shotgun (WGS) entry which is preliminary data.</text>
</comment>
<accession>A0A923RRZ9</accession>
<keyword evidence="1" id="KW-1133">Transmembrane helix</keyword>
<name>A0A923RRZ9_9FIRM</name>
<feature type="transmembrane region" description="Helical" evidence="1">
    <location>
        <begin position="15"/>
        <end position="34"/>
    </location>
</feature>